<proteinExistence type="predicted"/>
<evidence type="ECO:0000313" key="3">
    <source>
        <dbReference type="Proteomes" id="UP000324222"/>
    </source>
</evidence>
<sequence>MSSSPHKWKSEVIWSNHAYSVAAEGGLGPFCQPEIGLETENKRPCLGLLVPAATTKPAESHVDPAQRNMPVEGAVEVQVGVAPLEDMEIVEESRLAPSGNEKRRDNADQISPRHVPAPATSDRKQRRRLLFLAGHGKTASELFSRFAALLKQHPDLQPLYKEGRNQPYITVSTDSSFYVTLLSKGFLGLVMECPGKEGTRPVIIHGVATHINVNLIEVPAGFHGLKKRMVGQMPRPQLLGVVTGNVPSEVHLLGLGRQRVERYTPEPDLCRHCSRWGHK</sequence>
<protein>
    <submittedName>
        <fullName evidence="2">Uncharacterized protein</fullName>
    </submittedName>
</protein>
<dbReference type="EMBL" id="VSRR010125971">
    <property type="protein sequence ID" value="MPD01154.1"/>
    <property type="molecule type" value="Genomic_DNA"/>
</dbReference>
<dbReference type="AlphaFoldDB" id="A0A5B7K3D4"/>
<dbReference type="Proteomes" id="UP000324222">
    <property type="component" value="Unassembled WGS sequence"/>
</dbReference>
<keyword evidence="3" id="KW-1185">Reference proteome</keyword>
<accession>A0A5B7K3D4</accession>
<name>A0A5B7K3D4_PORTR</name>
<evidence type="ECO:0000313" key="2">
    <source>
        <dbReference type="EMBL" id="MPD01154.1"/>
    </source>
</evidence>
<comment type="caution">
    <text evidence="2">The sequence shown here is derived from an EMBL/GenBank/DDBJ whole genome shotgun (WGS) entry which is preliminary data.</text>
</comment>
<reference evidence="2 3" key="1">
    <citation type="submission" date="2019-05" db="EMBL/GenBank/DDBJ databases">
        <title>Another draft genome of Portunus trituberculatus and its Hox gene families provides insights of decapod evolution.</title>
        <authorList>
            <person name="Jeong J.-H."/>
            <person name="Song I."/>
            <person name="Kim S."/>
            <person name="Choi T."/>
            <person name="Kim D."/>
            <person name="Ryu S."/>
            <person name="Kim W."/>
        </authorList>
    </citation>
    <scope>NUCLEOTIDE SEQUENCE [LARGE SCALE GENOMIC DNA]</scope>
    <source>
        <tissue evidence="2">Muscle</tissue>
    </source>
</reference>
<gene>
    <name evidence="2" type="ORF">E2C01_096670</name>
</gene>
<organism evidence="2 3">
    <name type="scientific">Portunus trituberculatus</name>
    <name type="common">Swimming crab</name>
    <name type="synonym">Neptunus trituberculatus</name>
    <dbReference type="NCBI Taxonomy" id="210409"/>
    <lineage>
        <taxon>Eukaryota</taxon>
        <taxon>Metazoa</taxon>
        <taxon>Ecdysozoa</taxon>
        <taxon>Arthropoda</taxon>
        <taxon>Crustacea</taxon>
        <taxon>Multicrustacea</taxon>
        <taxon>Malacostraca</taxon>
        <taxon>Eumalacostraca</taxon>
        <taxon>Eucarida</taxon>
        <taxon>Decapoda</taxon>
        <taxon>Pleocyemata</taxon>
        <taxon>Brachyura</taxon>
        <taxon>Eubrachyura</taxon>
        <taxon>Portunoidea</taxon>
        <taxon>Portunidae</taxon>
        <taxon>Portuninae</taxon>
        <taxon>Portunus</taxon>
    </lineage>
</organism>
<evidence type="ECO:0000256" key="1">
    <source>
        <dbReference type="SAM" id="MobiDB-lite"/>
    </source>
</evidence>
<feature type="region of interest" description="Disordered" evidence="1">
    <location>
        <begin position="91"/>
        <end position="122"/>
    </location>
</feature>